<evidence type="ECO:0000313" key="1">
    <source>
        <dbReference type="EMBL" id="SVC21399.1"/>
    </source>
</evidence>
<dbReference type="AlphaFoldDB" id="A0A382KB49"/>
<sequence length="75" mass="8037">MVNGGRAVGVDMIDWWLVSTLSLRQKLDQTVALGTGNSLIYVIIAYGSHNYDHPLTGHLSRLLAAQAPGSRSGLC</sequence>
<dbReference type="EMBL" id="UINC01079416">
    <property type="protein sequence ID" value="SVC21399.1"/>
    <property type="molecule type" value="Genomic_DNA"/>
</dbReference>
<name>A0A382KB49_9ZZZZ</name>
<accession>A0A382KB49</accession>
<protein>
    <submittedName>
        <fullName evidence="1">Uncharacterized protein</fullName>
    </submittedName>
</protein>
<organism evidence="1">
    <name type="scientific">marine metagenome</name>
    <dbReference type="NCBI Taxonomy" id="408172"/>
    <lineage>
        <taxon>unclassified sequences</taxon>
        <taxon>metagenomes</taxon>
        <taxon>ecological metagenomes</taxon>
    </lineage>
</organism>
<reference evidence="1" key="1">
    <citation type="submission" date="2018-05" db="EMBL/GenBank/DDBJ databases">
        <authorList>
            <person name="Lanie J.A."/>
            <person name="Ng W.-L."/>
            <person name="Kazmierczak K.M."/>
            <person name="Andrzejewski T.M."/>
            <person name="Davidsen T.M."/>
            <person name="Wayne K.J."/>
            <person name="Tettelin H."/>
            <person name="Glass J.I."/>
            <person name="Rusch D."/>
            <person name="Podicherti R."/>
            <person name="Tsui H.-C.T."/>
            <person name="Winkler M.E."/>
        </authorList>
    </citation>
    <scope>NUCLEOTIDE SEQUENCE</scope>
</reference>
<proteinExistence type="predicted"/>
<gene>
    <name evidence="1" type="ORF">METZ01_LOCUS274253</name>
</gene>